<name>A0ABV0IT99_9NEIS</name>
<comment type="caution">
    <text evidence="1">The sequence shown here is derived from an EMBL/GenBank/DDBJ whole genome shotgun (WGS) entry which is preliminary data.</text>
</comment>
<keyword evidence="2" id="KW-1185">Reference proteome</keyword>
<dbReference type="Proteomes" id="UP001462502">
    <property type="component" value="Unassembled WGS sequence"/>
</dbReference>
<sequence>MIHEVDPDHAMLRQGSKRRIAHAFEGLPATACMPTPGDNSGGVGVAIS</sequence>
<evidence type="ECO:0000313" key="2">
    <source>
        <dbReference type="Proteomes" id="UP001462502"/>
    </source>
</evidence>
<gene>
    <name evidence="1" type="ORF">ABI908_10285</name>
</gene>
<reference evidence="1 2" key="1">
    <citation type="submission" date="2024-05" db="EMBL/GenBank/DDBJ databases">
        <authorList>
            <person name="De Oliveira J.P."/>
            <person name="Noriler S.A."/>
            <person name="De Oliveira A.G."/>
            <person name="Sipoli D.S."/>
        </authorList>
    </citation>
    <scope>NUCLEOTIDE SEQUENCE [LARGE SCALE GENOMIC DNA]</scope>
    <source>
        <strain evidence="1 2">LABIM192</strain>
    </source>
</reference>
<protein>
    <submittedName>
        <fullName evidence="1">Uncharacterized protein</fullName>
    </submittedName>
</protein>
<proteinExistence type="predicted"/>
<dbReference type="RefSeq" id="WP_168194881.1">
    <property type="nucleotide sequence ID" value="NZ_CP029495.1"/>
</dbReference>
<organism evidence="1 2">
    <name type="scientific">Chromobacterium phragmitis</name>
    <dbReference type="NCBI Taxonomy" id="2202141"/>
    <lineage>
        <taxon>Bacteria</taxon>
        <taxon>Pseudomonadati</taxon>
        <taxon>Pseudomonadota</taxon>
        <taxon>Betaproteobacteria</taxon>
        <taxon>Neisseriales</taxon>
        <taxon>Chromobacteriaceae</taxon>
        <taxon>Chromobacterium</taxon>
    </lineage>
</organism>
<accession>A0ABV0IT99</accession>
<evidence type="ECO:0000313" key="1">
    <source>
        <dbReference type="EMBL" id="MEO9384486.1"/>
    </source>
</evidence>
<dbReference type="EMBL" id="JBDXMI010000001">
    <property type="protein sequence ID" value="MEO9384486.1"/>
    <property type="molecule type" value="Genomic_DNA"/>
</dbReference>